<name>A0A2P8D1Z8_9BACT</name>
<feature type="domain" description="DUF7619" evidence="3">
    <location>
        <begin position="839"/>
        <end position="889"/>
    </location>
</feature>
<gene>
    <name evidence="4" type="ORF">B0I18_106262</name>
</gene>
<feature type="domain" description="Secretion system C-terminal sorting" evidence="2">
    <location>
        <begin position="1292"/>
        <end position="1368"/>
    </location>
</feature>
<proteinExistence type="predicted"/>
<evidence type="ECO:0000256" key="1">
    <source>
        <dbReference type="SAM" id="SignalP"/>
    </source>
</evidence>
<evidence type="ECO:0000313" key="5">
    <source>
        <dbReference type="Proteomes" id="UP000240572"/>
    </source>
</evidence>
<comment type="caution">
    <text evidence="4">The sequence shown here is derived from an EMBL/GenBank/DDBJ whole genome shotgun (WGS) entry which is preliminary data.</text>
</comment>
<dbReference type="InterPro" id="IPR026444">
    <property type="entry name" value="Secre_tail"/>
</dbReference>
<keyword evidence="1" id="KW-0732">Signal</keyword>
<reference evidence="4 5" key="1">
    <citation type="submission" date="2018-03" db="EMBL/GenBank/DDBJ databases">
        <title>Genomic Encyclopedia of Type Strains, Phase III (KMG-III): the genomes of soil and plant-associated and newly described type strains.</title>
        <authorList>
            <person name="Whitman W."/>
        </authorList>
    </citation>
    <scope>NUCLEOTIDE SEQUENCE [LARGE SCALE GENOMIC DNA]</scope>
    <source>
        <strain evidence="4 5">CGMCC 1.12700</strain>
    </source>
</reference>
<dbReference type="EMBL" id="PYGD01000006">
    <property type="protein sequence ID" value="PSK91250.1"/>
    <property type="molecule type" value="Genomic_DNA"/>
</dbReference>
<keyword evidence="5" id="KW-1185">Reference proteome</keyword>
<organism evidence="4 5">
    <name type="scientific">Taibaiella chishuiensis</name>
    <dbReference type="NCBI Taxonomy" id="1434707"/>
    <lineage>
        <taxon>Bacteria</taxon>
        <taxon>Pseudomonadati</taxon>
        <taxon>Bacteroidota</taxon>
        <taxon>Chitinophagia</taxon>
        <taxon>Chitinophagales</taxon>
        <taxon>Chitinophagaceae</taxon>
        <taxon>Taibaiella</taxon>
    </lineage>
</organism>
<dbReference type="NCBIfam" id="TIGR04183">
    <property type="entry name" value="Por_Secre_tail"/>
    <property type="match status" value="1"/>
</dbReference>
<dbReference type="Pfam" id="PF24595">
    <property type="entry name" value="DUF7619"/>
    <property type="match status" value="1"/>
</dbReference>
<dbReference type="Pfam" id="PF18962">
    <property type="entry name" value="Por_Secre_tail"/>
    <property type="match status" value="1"/>
</dbReference>
<sequence length="1369" mass="146798">MIKKIALIALCAILTMNCFAAFIPVAISSGFNADIVANGVGAASASTTLPADNGTYSLVAKGWSLTASSTPTNTGLPANGILSSEITNGLKFQLGNYSENNALQLSTWNASGTLVFQSPLAGRRLYVLAHASVDTAAMNIVINFIDGTAISAYVSVHNWLSSPPYAVNGIGRINRMTNTVENLAAGPGIQQFQVDLYGPLQSKMIQSVTIEKPSFVGTLNAFAVTVETVPITPGTITTANNGSCITPPAILSLSGNTQPGVVSYQWQRSSDSVNFNNVGNVSGTPGYIAFQPVSATEWFRCQQTCCGDSPVYSPAIRLNYCPMGVAQYSPSSGGNTGDITMTISGQGFGALTRVRLKKSGHPDIAVPDSLLIVQSPASLQATFNLRLADTGLYDLEISNSLDTVTYTNGFRINPGLGSKIWLMITGAGGIRPGQWQPHEIRYGNSGDINAIGVPIYIAVPASAELRLKNTILDYNIDSTAFLVQDSLTPVLIDSVFEGDVTYKIYTLFAPCVPAGRDGTILLQLRSSEAIRLKCWSAKPLYGSPINPTFTSCSATIIERVWNDIKGDIDPLKQLHLNNCFTDFYDGLFRPFISIFENKGISDDYSSTFGLYRGKLGWFVDFGRSVTKAFVDGINCVTDAGGGLTDLEVAALKNTMMKKIVSRAALVLALEEAFETGFGLGEDIAEGLNDCGVFDYLVQEKVTIPIINSIDPNAKYGPLGAGQHNYLPPLKTVAYSIHFENDSSASGAAQKVKVIDTLDLNTFEVSSLQQGMIQVGDTTIYIEGGVKAYKKYIDFRPRGKNYILEIEGKVNDLTGIATWQFATLDPATMLPVTDPLSGFLPPNHNAPEGQGSVSFSVKLKEGIGNHATIANRAHIFFDNNAPIATDTWTNKLDKTKPSSVVTALPVYTLDTAFQVAWHGADSGSGIKNYSVYVSVNGGDFNAWKFRTRDTTAIYHGAFDSTYSFYAIAMDTAGNLEDKPLAYDATTRLINCAQRLVTGVDTIGATSFCYGNTLRLIAFGGNSHQWNNGSVTDTLRVSNSGTYNVLTSDTFGCTQLSGDIQVTVYALPVIALSIGDTTLCRGDSVVVTVSGGLSCLWAHDTTAGYTLVLKPDTTASFYVSVVDSNLCSNADSFTLSVRNLSTIAIDVDSAGVCLGEDITLHASGGVLYTWYPGAIQDSTIVVAPSAALYYYLRGADDHNCYNYDSAWINVWMPPAAPLLTFSGGYLLSNYPSGNQWYLDSVLIPAATNDSLMPGAPGRYYVVFTDSNGCSAASAPYLYEGLGVIDRSGLQHIQLFPNPVLHELVVRGEHSYDQSIRISLINAVGQECLSRVVKPEAGQFNTRINMSSVAPGFYMVVIRTAKGNLNYKIVVK</sequence>
<accession>A0A2P8D1Z8</accession>
<evidence type="ECO:0000313" key="4">
    <source>
        <dbReference type="EMBL" id="PSK91250.1"/>
    </source>
</evidence>
<feature type="chain" id="PRO_5015151758" evidence="1">
    <location>
        <begin position="21"/>
        <end position="1369"/>
    </location>
</feature>
<dbReference type="InterPro" id="IPR055353">
    <property type="entry name" value="DUF7619"/>
</dbReference>
<evidence type="ECO:0000259" key="3">
    <source>
        <dbReference type="Pfam" id="PF24595"/>
    </source>
</evidence>
<dbReference type="OrthoDB" id="9805017at2"/>
<evidence type="ECO:0000259" key="2">
    <source>
        <dbReference type="Pfam" id="PF18962"/>
    </source>
</evidence>
<dbReference type="Proteomes" id="UP000240572">
    <property type="component" value="Unassembled WGS sequence"/>
</dbReference>
<dbReference type="RefSeq" id="WP_106523847.1">
    <property type="nucleotide sequence ID" value="NZ_PYGD01000006.1"/>
</dbReference>
<protein>
    <submittedName>
        <fullName evidence="4">Putative secreted protein (Por secretion system target)</fullName>
    </submittedName>
</protein>
<feature type="signal peptide" evidence="1">
    <location>
        <begin position="1"/>
        <end position="20"/>
    </location>
</feature>